<dbReference type="Pfam" id="PF19300">
    <property type="entry name" value="BPD_transp_1_N"/>
    <property type="match status" value="1"/>
</dbReference>
<dbReference type="Gene3D" id="1.10.3720.10">
    <property type="entry name" value="MetI-like"/>
    <property type="match status" value="1"/>
</dbReference>
<accession>A0ABD5PAI3</accession>
<dbReference type="Proteomes" id="UP001595921">
    <property type="component" value="Unassembled WGS sequence"/>
</dbReference>
<feature type="transmembrane region" description="Helical" evidence="7">
    <location>
        <begin position="136"/>
        <end position="163"/>
    </location>
</feature>
<organism evidence="9 10">
    <name type="scientific">Halobium salinum</name>
    <dbReference type="NCBI Taxonomy" id="1364940"/>
    <lineage>
        <taxon>Archaea</taxon>
        <taxon>Methanobacteriati</taxon>
        <taxon>Methanobacteriota</taxon>
        <taxon>Stenosarchaea group</taxon>
        <taxon>Halobacteria</taxon>
        <taxon>Halobacteriales</taxon>
        <taxon>Haloferacaceae</taxon>
        <taxon>Halobium</taxon>
    </lineage>
</organism>
<evidence type="ECO:0000256" key="7">
    <source>
        <dbReference type="RuleBase" id="RU363032"/>
    </source>
</evidence>
<dbReference type="PANTHER" id="PTHR43163">
    <property type="entry name" value="DIPEPTIDE TRANSPORT SYSTEM PERMEASE PROTEIN DPPB-RELATED"/>
    <property type="match status" value="1"/>
</dbReference>
<evidence type="ECO:0000256" key="1">
    <source>
        <dbReference type="ARBA" id="ARBA00004651"/>
    </source>
</evidence>
<dbReference type="EMBL" id="JBHSDS010000005">
    <property type="protein sequence ID" value="MFC4357875.1"/>
    <property type="molecule type" value="Genomic_DNA"/>
</dbReference>
<dbReference type="InterPro" id="IPR035906">
    <property type="entry name" value="MetI-like_sf"/>
</dbReference>
<evidence type="ECO:0000256" key="5">
    <source>
        <dbReference type="ARBA" id="ARBA00022989"/>
    </source>
</evidence>
<evidence type="ECO:0000256" key="4">
    <source>
        <dbReference type="ARBA" id="ARBA00022692"/>
    </source>
</evidence>
<dbReference type="PANTHER" id="PTHR43163:SF6">
    <property type="entry name" value="DIPEPTIDE TRANSPORT SYSTEM PERMEASE PROTEIN DPPB-RELATED"/>
    <property type="match status" value="1"/>
</dbReference>
<proteinExistence type="inferred from homology"/>
<sequence>MSMLSYLVRRVGFLAVTLLFVTLITFVVTNVLPGDVAVLILGPNASEASLQALRADLGLNQPLWVQYLDWLWALFQLDMGQSLRFGEPVWGLIMDKLPRSLLLAVAATAFAVVLSLPLGVIAAVKQNEPADVAASMFGFVGVSIPIFLWGLVFILVFAVWLNLFPTGGFVAPSQAENGWMTTIRHLVLPATSMGFALTAYVMRMTRSSMLEELGDEYVKLARAKGMSERVVVIRHAFRNAVIPVITVIAFQFAYAFGGIVVLEQVFFWPGMGKLTLTAIQSRDIPLLQGCIIVVAMMYMLSNLAADVLYAYFDPRIRYGGEN</sequence>
<evidence type="ECO:0000256" key="6">
    <source>
        <dbReference type="ARBA" id="ARBA00023136"/>
    </source>
</evidence>
<comment type="subcellular location">
    <subcellularLocation>
        <location evidence="1 7">Cell membrane</location>
        <topology evidence="1 7">Multi-pass membrane protein</topology>
    </subcellularLocation>
</comment>
<feature type="transmembrane region" description="Helical" evidence="7">
    <location>
        <begin position="286"/>
        <end position="312"/>
    </location>
</feature>
<dbReference type="SUPFAM" id="SSF161098">
    <property type="entry name" value="MetI-like"/>
    <property type="match status" value="1"/>
</dbReference>
<feature type="transmembrane region" description="Helical" evidence="7">
    <location>
        <begin position="12"/>
        <end position="32"/>
    </location>
</feature>
<evidence type="ECO:0000259" key="8">
    <source>
        <dbReference type="PROSITE" id="PS50928"/>
    </source>
</evidence>
<dbReference type="Pfam" id="PF00528">
    <property type="entry name" value="BPD_transp_1"/>
    <property type="match status" value="1"/>
</dbReference>
<dbReference type="GO" id="GO:0005886">
    <property type="term" value="C:plasma membrane"/>
    <property type="evidence" value="ECO:0007669"/>
    <property type="project" value="UniProtKB-SubCell"/>
</dbReference>
<keyword evidence="3" id="KW-1003">Cell membrane</keyword>
<evidence type="ECO:0000256" key="2">
    <source>
        <dbReference type="ARBA" id="ARBA00022448"/>
    </source>
</evidence>
<name>A0ABD5PAI3_9EURY</name>
<keyword evidence="5 7" id="KW-1133">Transmembrane helix</keyword>
<feature type="transmembrane region" description="Helical" evidence="7">
    <location>
        <begin position="183"/>
        <end position="202"/>
    </location>
</feature>
<feature type="domain" description="ABC transmembrane type-1" evidence="8">
    <location>
        <begin position="97"/>
        <end position="309"/>
    </location>
</feature>
<protein>
    <submittedName>
        <fullName evidence="9">ABC transporter permease</fullName>
    </submittedName>
</protein>
<feature type="transmembrane region" description="Helical" evidence="7">
    <location>
        <begin position="101"/>
        <end position="124"/>
    </location>
</feature>
<evidence type="ECO:0000256" key="3">
    <source>
        <dbReference type="ARBA" id="ARBA00022475"/>
    </source>
</evidence>
<dbReference type="AlphaFoldDB" id="A0ABD5PAI3"/>
<keyword evidence="10" id="KW-1185">Reference proteome</keyword>
<dbReference type="RefSeq" id="WP_267624606.1">
    <property type="nucleotide sequence ID" value="NZ_JAODIW010000009.1"/>
</dbReference>
<dbReference type="CDD" id="cd06261">
    <property type="entry name" value="TM_PBP2"/>
    <property type="match status" value="1"/>
</dbReference>
<evidence type="ECO:0000313" key="9">
    <source>
        <dbReference type="EMBL" id="MFC4357875.1"/>
    </source>
</evidence>
<comment type="similarity">
    <text evidence="7">Belongs to the binding-protein-dependent transport system permease family.</text>
</comment>
<comment type="caution">
    <text evidence="9">The sequence shown here is derived from an EMBL/GenBank/DDBJ whole genome shotgun (WGS) entry which is preliminary data.</text>
</comment>
<keyword evidence="6 7" id="KW-0472">Membrane</keyword>
<reference evidence="9 10" key="1">
    <citation type="journal article" date="2019" name="Int. J. Syst. Evol. Microbiol.">
        <title>The Global Catalogue of Microorganisms (GCM) 10K type strain sequencing project: providing services to taxonomists for standard genome sequencing and annotation.</title>
        <authorList>
            <consortium name="The Broad Institute Genomics Platform"/>
            <consortium name="The Broad Institute Genome Sequencing Center for Infectious Disease"/>
            <person name="Wu L."/>
            <person name="Ma J."/>
        </authorList>
    </citation>
    <scope>NUCLEOTIDE SEQUENCE [LARGE SCALE GENOMIC DNA]</scope>
    <source>
        <strain evidence="9 10">CGMCC 1.12553</strain>
    </source>
</reference>
<dbReference type="InterPro" id="IPR000515">
    <property type="entry name" value="MetI-like"/>
</dbReference>
<keyword evidence="4 7" id="KW-0812">Transmembrane</keyword>
<feature type="transmembrane region" description="Helical" evidence="7">
    <location>
        <begin position="240"/>
        <end position="266"/>
    </location>
</feature>
<evidence type="ECO:0000313" key="10">
    <source>
        <dbReference type="Proteomes" id="UP001595921"/>
    </source>
</evidence>
<dbReference type="PROSITE" id="PS50928">
    <property type="entry name" value="ABC_TM1"/>
    <property type="match status" value="1"/>
</dbReference>
<gene>
    <name evidence="9" type="ORF">ACFO0N_07925</name>
</gene>
<dbReference type="InterPro" id="IPR045621">
    <property type="entry name" value="BPD_transp_1_N"/>
</dbReference>
<keyword evidence="2 7" id="KW-0813">Transport</keyword>